<feature type="compositionally biased region" description="Low complexity" evidence="3">
    <location>
        <begin position="280"/>
        <end position="292"/>
    </location>
</feature>
<keyword evidence="6" id="KW-1185">Reference proteome</keyword>
<evidence type="ECO:0000256" key="2">
    <source>
        <dbReference type="PROSITE-ProRule" id="PRU00723"/>
    </source>
</evidence>
<feature type="region of interest" description="Disordered" evidence="3">
    <location>
        <begin position="158"/>
        <end position="190"/>
    </location>
</feature>
<evidence type="ECO:0000256" key="3">
    <source>
        <dbReference type="SAM" id="MobiDB-lite"/>
    </source>
</evidence>
<dbReference type="GO" id="GO:0008270">
    <property type="term" value="F:zinc ion binding"/>
    <property type="evidence" value="ECO:0007669"/>
    <property type="project" value="UniProtKB-KW"/>
</dbReference>
<feature type="domain" description="C3H1-type" evidence="4">
    <location>
        <begin position="369"/>
        <end position="397"/>
    </location>
</feature>
<sequence>MRGLQKSKRVSWASDLNLCQVKLFLSDESPSQVGLGGQDHLQAKASWPWQSAGAGSDDNLPPGFEGVQPANLLQNKLSQVPLIQWKCPSRFALDPNWQVAAGEESKEVEVESQREMRVLEAVYPRPSAIPPNPPSAMGTDEPYYNDHHTPLIPITPIEDEDIAPDSSSTPANASLPPPATMASQSSNGGTVEPDVVSAAYSALNAAMSNGSQGSLIDPNLLIKILSNPSLIEKLVSSTQGPSTSGPQISQPLSMPASPAISAAEPPPPPPPVHSRTTHLPFSTASSSSSNAHYPPPSRVGPVPVSNLPPPPPPPEKKDINYYKSLIQQHGGEKAEAMSNNNNSNNNLNNNNSNNNNNNNVVKPRGDTKGKVMKPCIYYNSPRGCRHGANCVFQHDSSSSSSSLQQQQRVSSSSGLPDSKRMKMDSREISEMKESSWLHRARKRVAIPVGLYLRTP</sequence>
<protein>
    <recommendedName>
        <fullName evidence="4">C3H1-type domain-containing protein</fullName>
    </recommendedName>
</protein>
<gene>
    <name evidence="5" type="ORF">OSB04_017943</name>
</gene>
<keyword evidence="2" id="KW-0479">Metal-binding</keyword>
<organism evidence="5 6">
    <name type="scientific">Centaurea solstitialis</name>
    <name type="common">yellow star-thistle</name>
    <dbReference type="NCBI Taxonomy" id="347529"/>
    <lineage>
        <taxon>Eukaryota</taxon>
        <taxon>Viridiplantae</taxon>
        <taxon>Streptophyta</taxon>
        <taxon>Embryophyta</taxon>
        <taxon>Tracheophyta</taxon>
        <taxon>Spermatophyta</taxon>
        <taxon>Magnoliopsida</taxon>
        <taxon>eudicotyledons</taxon>
        <taxon>Gunneridae</taxon>
        <taxon>Pentapetalae</taxon>
        <taxon>asterids</taxon>
        <taxon>campanulids</taxon>
        <taxon>Asterales</taxon>
        <taxon>Asteraceae</taxon>
        <taxon>Carduoideae</taxon>
        <taxon>Cardueae</taxon>
        <taxon>Centaureinae</taxon>
        <taxon>Centaurea</taxon>
    </lineage>
</organism>
<reference evidence="5" key="1">
    <citation type="submission" date="2023-03" db="EMBL/GenBank/DDBJ databases">
        <title>Chromosome-scale reference genome and RAD-based genetic map of yellow starthistle (Centaurea solstitialis) reveal putative structural variation and QTLs associated with invader traits.</title>
        <authorList>
            <person name="Reatini B."/>
            <person name="Cang F.A."/>
            <person name="Jiang Q."/>
            <person name="Mckibben M.T.W."/>
            <person name="Barker M.S."/>
            <person name="Rieseberg L.H."/>
            <person name="Dlugosch K.M."/>
        </authorList>
    </citation>
    <scope>NUCLEOTIDE SEQUENCE</scope>
    <source>
        <strain evidence="5">CAN-66</strain>
        <tissue evidence="5">Leaf</tissue>
    </source>
</reference>
<evidence type="ECO:0000313" key="5">
    <source>
        <dbReference type="EMBL" id="KAJ9553898.1"/>
    </source>
</evidence>
<dbReference type="Proteomes" id="UP001172457">
    <property type="component" value="Chromosome 4"/>
</dbReference>
<evidence type="ECO:0000259" key="4">
    <source>
        <dbReference type="PROSITE" id="PS50103"/>
    </source>
</evidence>
<feature type="compositionally biased region" description="Low complexity" evidence="3">
    <location>
        <begin position="396"/>
        <end position="413"/>
    </location>
</feature>
<accession>A0AA38TNT7</accession>
<feature type="compositionally biased region" description="Basic and acidic residues" evidence="3">
    <location>
        <begin position="417"/>
        <end position="433"/>
    </location>
</feature>
<dbReference type="AlphaFoldDB" id="A0AA38TNT7"/>
<dbReference type="GO" id="GO:0003677">
    <property type="term" value="F:DNA binding"/>
    <property type="evidence" value="ECO:0007669"/>
    <property type="project" value="UniProtKB-KW"/>
</dbReference>
<feature type="zinc finger region" description="C3H1-type" evidence="2">
    <location>
        <begin position="369"/>
        <end position="397"/>
    </location>
</feature>
<keyword evidence="1" id="KW-0238">DNA-binding</keyword>
<dbReference type="PANTHER" id="PTHR33400:SF2">
    <property type="entry name" value="ZINC FINGER CCCH DOMAIN-CONTAINING PROTEIN 6"/>
    <property type="match status" value="1"/>
</dbReference>
<feature type="compositionally biased region" description="Low complexity" evidence="3">
    <location>
        <begin position="251"/>
        <end position="263"/>
    </location>
</feature>
<feature type="region of interest" description="Disordered" evidence="3">
    <location>
        <begin position="393"/>
        <end position="433"/>
    </location>
</feature>
<name>A0AA38TNT7_9ASTR</name>
<dbReference type="PROSITE" id="PS50103">
    <property type="entry name" value="ZF_C3H1"/>
    <property type="match status" value="1"/>
</dbReference>
<feature type="compositionally biased region" description="Polar residues" evidence="3">
    <location>
        <begin position="235"/>
        <end position="250"/>
    </location>
</feature>
<dbReference type="InterPro" id="IPR000571">
    <property type="entry name" value="Znf_CCCH"/>
</dbReference>
<dbReference type="EMBL" id="JARYMX010000004">
    <property type="protein sequence ID" value="KAJ9553898.1"/>
    <property type="molecule type" value="Genomic_DNA"/>
</dbReference>
<dbReference type="PANTHER" id="PTHR33400">
    <property type="entry name" value="ZINC FINGER CCCH DOMAIN-CONTAINING PROTEIN 6-RELATED"/>
    <property type="match status" value="1"/>
</dbReference>
<evidence type="ECO:0000256" key="1">
    <source>
        <dbReference type="ARBA" id="ARBA00023125"/>
    </source>
</evidence>
<comment type="caution">
    <text evidence="5">The sequence shown here is derived from an EMBL/GenBank/DDBJ whole genome shotgun (WGS) entry which is preliminary data.</text>
</comment>
<keyword evidence="2" id="KW-0862">Zinc</keyword>
<evidence type="ECO:0000313" key="6">
    <source>
        <dbReference type="Proteomes" id="UP001172457"/>
    </source>
</evidence>
<feature type="compositionally biased region" description="Low complexity" evidence="3">
    <location>
        <begin position="338"/>
        <end position="359"/>
    </location>
</feature>
<feature type="region of interest" description="Disordered" evidence="3">
    <location>
        <begin position="235"/>
        <end position="369"/>
    </location>
</feature>
<proteinExistence type="predicted"/>
<keyword evidence="2" id="KW-0863">Zinc-finger</keyword>